<proteinExistence type="predicted"/>
<dbReference type="Proteomes" id="UP001227543">
    <property type="component" value="Unassembled WGS sequence"/>
</dbReference>
<gene>
    <name evidence="2" type="ORF">CTAM01_16402</name>
</gene>
<dbReference type="RefSeq" id="XP_060373021.1">
    <property type="nucleotide sequence ID" value="XM_060532395.1"/>
</dbReference>
<keyword evidence="3" id="KW-1185">Reference proteome</keyword>
<organism evidence="2 3">
    <name type="scientific">Colletotrichum tamarilloi</name>
    <dbReference type="NCBI Taxonomy" id="1209934"/>
    <lineage>
        <taxon>Eukaryota</taxon>
        <taxon>Fungi</taxon>
        <taxon>Dikarya</taxon>
        <taxon>Ascomycota</taxon>
        <taxon>Pezizomycotina</taxon>
        <taxon>Sordariomycetes</taxon>
        <taxon>Hypocreomycetidae</taxon>
        <taxon>Glomerellales</taxon>
        <taxon>Glomerellaceae</taxon>
        <taxon>Colletotrichum</taxon>
        <taxon>Colletotrichum acutatum species complex</taxon>
    </lineage>
</organism>
<sequence>MKLTTFAILSFRGQALSATLLKRECGVPPGAHCDIVGRIRCEFNGGHMIHLEECIALLMILGRTARTALRLVNLAFARRALALFEHSTQL</sequence>
<name>A0ABQ9QIK7_9PEZI</name>
<evidence type="ECO:0000256" key="1">
    <source>
        <dbReference type="SAM" id="SignalP"/>
    </source>
</evidence>
<evidence type="ECO:0008006" key="4">
    <source>
        <dbReference type="Google" id="ProtNLM"/>
    </source>
</evidence>
<reference evidence="2 3" key="1">
    <citation type="submission" date="2016-10" db="EMBL/GenBank/DDBJ databases">
        <title>The genome sequence of Colletotrichum fioriniae PJ7.</title>
        <authorList>
            <person name="Baroncelli R."/>
        </authorList>
    </citation>
    <scope>NUCLEOTIDE SEQUENCE [LARGE SCALE GENOMIC DNA]</scope>
    <source>
        <strain evidence="2 3">Tom-12</strain>
    </source>
</reference>
<protein>
    <recommendedName>
        <fullName evidence="4">Secreted protein</fullName>
    </recommendedName>
</protein>
<accession>A0ABQ9QIK7</accession>
<dbReference type="EMBL" id="MLFU01000220">
    <property type="protein sequence ID" value="KAK1471841.1"/>
    <property type="molecule type" value="Genomic_DNA"/>
</dbReference>
<dbReference type="GeneID" id="85416633"/>
<feature type="chain" id="PRO_5045711555" description="Secreted protein" evidence="1">
    <location>
        <begin position="18"/>
        <end position="90"/>
    </location>
</feature>
<comment type="caution">
    <text evidence="2">The sequence shown here is derived from an EMBL/GenBank/DDBJ whole genome shotgun (WGS) entry which is preliminary data.</text>
</comment>
<evidence type="ECO:0000313" key="2">
    <source>
        <dbReference type="EMBL" id="KAK1471841.1"/>
    </source>
</evidence>
<evidence type="ECO:0000313" key="3">
    <source>
        <dbReference type="Proteomes" id="UP001227543"/>
    </source>
</evidence>
<keyword evidence="1" id="KW-0732">Signal</keyword>
<feature type="signal peptide" evidence="1">
    <location>
        <begin position="1"/>
        <end position="17"/>
    </location>
</feature>